<feature type="coiled-coil region" evidence="2">
    <location>
        <begin position="319"/>
        <end position="370"/>
    </location>
</feature>
<dbReference type="Pfam" id="PF15035">
    <property type="entry name" value="Rootletin"/>
    <property type="match status" value="1"/>
</dbReference>
<feature type="region of interest" description="Disordered" evidence="3">
    <location>
        <begin position="1189"/>
        <end position="1208"/>
    </location>
</feature>
<feature type="coiled-coil region" evidence="2">
    <location>
        <begin position="1853"/>
        <end position="1880"/>
    </location>
</feature>
<reference evidence="5 6" key="1">
    <citation type="submission" date="2023-10" db="EMBL/GenBank/DDBJ databases">
        <title>Genomes of two closely related lineages of the louse Polyplax serrata with different host specificities.</title>
        <authorList>
            <person name="Martinu J."/>
            <person name="Tarabai H."/>
            <person name="Stefka J."/>
            <person name="Hypsa V."/>
        </authorList>
    </citation>
    <scope>NUCLEOTIDE SEQUENCE [LARGE SCALE GENOMIC DNA]</scope>
    <source>
        <strain evidence="5">HR10_N</strain>
    </source>
</reference>
<dbReference type="Gene3D" id="1.20.1170.10">
    <property type="match status" value="1"/>
</dbReference>
<evidence type="ECO:0000256" key="3">
    <source>
        <dbReference type="SAM" id="MobiDB-lite"/>
    </source>
</evidence>
<dbReference type="Proteomes" id="UP001372834">
    <property type="component" value="Unassembled WGS sequence"/>
</dbReference>
<feature type="coiled-coil region" evidence="2">
    <location>
        <begin position="1388"/>
        <end position="1688"/>
    </location>
</feature>
<keyword evidence="1 2" id="KW-0175">Coiled coil</keyword>
<evidence type="ECO:0000256" key="1">
    <source>
        <dbReference type="ARBA" id="ARBA00023054"/>
    </source>
</evidence>
<evidence type="ECO:0000256" key="2">
    <source>
        <dbReference type="SAM" id="Coils"/>
    </source>
</evidence>
<feature type="coiled-coil region" evidence="2">
    <location>
        <begin position="57"/>
        <end position="112"/>
    </location>
</feature>
<dbReference type="EMBL" id="JAWJWE010000036">
    <property type="protein sequence ID" value="KAK6629966.1"/>
    <property type="molecule type" value="Genomic_DNA"/>
</dbReference>
<gene>
    <name evidence="5" type="ORF">RUM43_003787</name>
</gene>
<dbReference type="InterPro" id="IPR055167">
    <property type="entry name" value="Rootletin-like_CC"/>
</dbReference>
<feature type="coiled-coil region" evidence="2">
    <location>
        <begin position="462"/>
        <end position="559"/>
    </location>
</feature>
<feature type="region of interest" description="Disordered" evidence="3">
    <location>
        <begin position="1757"/>
        <end position="1784"/>
    </location>
</feature>
<dbReference type="Gene3D" id="1.10.287.1490">
    <property type="match status" value="3"/>
</dbReference>
<feature type="domain" description="Rootletin-like coiled-coil" evidence="4">
    <location>
        <begin position="75"/>
        <end position="263"/>
    </location>
</feature>
<organism evidence="5 6">
    <name type="scientific">Polyplax serrata</name>
    <name type="common">Common mouse louse</name>
    <dbReference type="NCBI Taxonomy" id="468196"/>
    <lineage>
        <taxon>Eukaryota</taxon>
        <taxon>Metazoa</taxon>
        <taxon>Ecdysozoa</taxon>
        <taxon>Arthropoda</taxon>
        <taxon>Hexapoda</taxon>
        <taxon>Insecta</taxon>
        <taxon>Pterygota</taxon>
        <taxon>Neoptera</taxon>
        <taxon>Paraneoptera</taxon>
        <taxon>Psocodea</taxon>
        <taxon>Troctomorpha</taxon>
        <taxon>Phthiraptera</taxon>
        <taxon>Anoplura</taxon>
        <taxon>Polyplacidae</taxon>
        <taxon>Polyplax</taxon>
    </lineage>
</organism>
<feature type="region of interest" description="Disordered" evidence="3">
    <location>
        <begin position="374"/>
        <end position="411"/>
    </location>
</feature>
<name>A0AAN8PHS0_POLSC</name>
<dbReference type="PANTHER" id="PTHR23159">
    <property type="entry name" value="CENTROSOMAL PROTEIN 2"/>
    <property type="match status" value="1"/>
</dbReference>
<dbReference type="PANTHER" id="PTHR23159:SF31">
    <property type="entry name" value="CENTROSOME-ASSOCIATED PROTEIN CEP250 ISOFORM X1"/>
    <property type="match status" value="1"/>
</dbReference>
<evidence type="ECO:0000313" key="6">
    <source>
        <dbReference type="Proteomes" id="UP001372834"/>
    </source>
</evidence>
<feature type="region of interest" description="Disordered" evidence="3">
    <location>
        <begin position="1930"/>
        <end position="1951"/>
    </location>
</feature>
<feature type="region of interest" description="Disordered" evidence="3">
    <location>
        <begin position="1"/>
        <end position="51"/>
    </location>
</feature>
<evidence type="ECO:0000313" key="5">
    <source>
        <dbReference type="EMBL" id="KAK6629966.1"/>
    </source>
</evidence>
<protein>
    <recommendedName>
        <fullName evidence="4">Rootletin-like coiled-coil domain-containing protein</fullName>
    </recommendedName>
</protein>
<feature type="coiled-coil region" evidence="2">
    <location>
        <begin position="156"/>
        <end position="211"/>
    </location>
</feature>
<evidence type="ECO:0000259" key="4">
    <source>
        <dbReference type="Pfam" id="PF15035"/>
    </source>
</evidence>
<accession>A0AAN8PHS0</accession>
<feature type="coiled-coil region" evidence="2">
    <location>
        <begin position="840"/>
        <end position="867"/>
    </location>
</feature>
<feature type="compositionally biased region" description="Polar residues" evidence="3">
    <location>
        <begin position="380"/>
        <end position="389"/>
    </location>
</feature>
<dbReference type="SUPFAM" id="SSF57997">
    <property type="entry name" value="Tropomyosin"/>
    <property type="match status" value="1"/>
</dbReference>
<dbReference type="SUPFAM" id="SSF58100">
    <property type="entry name" value="Bacterial hemolysins"/>
    <property type="match status" value="1"/>
</dbReference>
<sequence length="1951" mass="225936">MAERKRPQFSHFVRPPFAKSREASGSGSSRGERERDGLPRPVYPVADPTLDEPEFLIRQNQDLRRRLEEESNNYKRRLDSYKQAQQHQAALVSRLQAKILQYKQRCADLECQIDTSGAIGDSPRQRSLSLAPLTAPSAVVVSDDSKVDLDEAIRLLNDERKNSHKLSQVNDKLKQQLAEAHQTNESLTNDLQKITNEWETLREELILKEDEWRDEEHAFNEYYTAEHSRLLMLWRDVVCVKRMFAEMQMNTERDLNRFKDYCNNTARDFVRASSGLKNTAVFSAHCEEQQSLQRDNEIKELKMKIETLKGENEAFVVVLKQKDDRIEELIRDLRSLGNRYAEADQNIAQMMRMEEEMEHLQGALRDIAHAVIQDAESRNSEPGQASSHVHLTPAVPVPPRSPKRGLARTPSSPAFAESTISAVQAALHKYQLQIHDCQVKLATNKDQHSNLKKQFDAACESQQNLMVQVSNLTNQLDLAKAEVSQLSQEKELLSKSLEGMKAEKSQLEKSKIELSAMLDSLNSDYDKLQKSQAKVQKMYDVLEDEKLFLQSEVDRLIKDGEMRERNLRAEEDRSSRMREELLTIREDINKAYLEKEMLQSQKVESHAILAQLEKDKSDLEMELEKVLLEKVDLQESLDKVENVGCNLEEERNRLEDEIRRLENDRENLRGQLADQQGDIMSLRKELLQAEQNRLDLDSDKVSLQEKIKFLEVEKEKVEIELGSVARERNELRNEMSALSRKREALNEETMRLKQRLEQATETNARINRTLEDLVKDNEDKQILLESSEKELQRVQEQLASLRSEKEALEAVLFDTQTNLEASDIKKLQLEKDNQDLLIKQEALRGQLTRVTKDIEMLEKRCHETKAALVQQMTVQETDYQQIIGNLKKCNDDNVKKLSEEKEQMRMSLEKKLLSSVQQLNGEKERQVQQLQEKVDTLQNHVDNLCQQHEEVLLRAENEKQQALMLAHQDQQALADKLDSCQKKLDEEKASTEKAKRESVARAEQDRVTMKNLREELGRLRTKLEEAKLNAEDDKMRLEKKIEEAKTERDSYQVESEELKMQIHILEDRNDSLQNQLHETNRRFKENENSLENAKKELTDVRRQLADSNIEKEKYLASNKELREHVKRSEGEKRETGRALEEALQRVACLEDAKSALEAEKIRLQTQSREQEKNLLQTTQKLNRIQEELGRAHSTSSTLQNEDKERQARLTSEIEERERAQQELHQLKKQIIELDGSLEVARQEMLRLRSRADEEESRWRHREQELTARLEDGRTRERKLEDQKHNLEARLGGTEGRVKALDQQLQQLEAAKKEAEQKLSSVGSTLRRIAGIQLDGSISLPFKLLSPSRRWSPARSHDHMHHVHSHGHCHGDGRDPTIDVDPEIVRKGIRTLMQQVAQIERERDDLKASLNQMKKQINEASDLQNKSDEKLSHALQNLRILQDEKNSLEAKLGQKQAALQAQTESINQKTQENQEMREKITSMELSLHNCSEEKSQYEEKLEKLRTSVSRLEGEKRSLQEELSRTESRATKLELHRMSLEGDLQRVQLMLQDKDSQVQKLQEKCEKQSRNLTSLEERCASLKTTIDNLNSALERASGSESDLRKEIAALQKSLLEANSNTSTSNDKLKQLQKSQTNIENERRLLVERLEANQLALTDLRRANQALQDQMQRLQTDLANNEVQRSGLEAQLRHATATWNVDQSQGNHENELMRQLEIAQSAKLELRGKIDSLNDKVVQLECLRCEERVRQLEAEKRSLERQVSRSALSRSKSFERQEKGAGFQGDSLFQTRLEQENRELRAKIRHLEAQLAEKEAELARLKSQKGIDILPERPGDVERTRASVQLQSERLLEAREQSHRQQVLRLENQIQLLREQLNQEVKRRQMYVLRSSRAGREMQQLRQALGDSLRTVAQDPALDPVLLEQETRKLDTTVSSTAPVLSLPPASYEYSSSQ</sequence>
<comment type="caution">
    <text evidence="5">The sequence shown here is derived from an EMBL/GenBank/DDBJ whole genome shotgun (WGS) entry which is preliminary data.</text>
</comment>
<proteinExistence type="predicted"/>
<feature type="coiled-coil region" evidence="2">
    <location>
        <begin position="609"/>
        <end position="811"/>
    </location>
</feature>